<dbReference type="GeneID" id="24562117"/>
<feature type="coiled-coil region" evidence="1">
    <location>
        <begin position="156"/>
        <end position="209"/>
    </location>
</feature>
<dbReference type="OrthoDB" id="367012at2759"/>
<evidence type="ECO:0000313" key="2">
    <source>
        <dbReference type="EMBL" id="CDR71900.1"/>
    </source>
</evidence>
<dbReference type="VEuPathDB" id="PiroplasmaDB:BBBOND_0005620"/>
<organism evidence="2">
    <name type="scientific">Babesia bigemina</name>
    <dbReference type="NCBI Taxonomy" id="5866"/>
    <lineage>
        <taxon>Eukaryota</taxon>
        <taxon>Sar</taxon>
        <taxon>Alveolata</taxon>
        <taxon>Apicomplexa</taxon>
        <taxon>Aconoidasida</taxon>
        <taxon>Piroplasmida</taxon>
        <taxon>Babesiidae</taxon>
        <taxon>Babesia</taxon>
    </lineage>
</organism>
<sequence length="230" mass="26888">MGFLSGVLEAVKDENEVTTYDKYIQPESKRLQNVLDTLNKNIGSGRTGLVDSVGAVKRWLEGYESKLGEKTENIKNELTTLINDLERKHKMSINPNDKLEIQLHTWKTVLHKIDEHVTNAETTHISWLDRNLENEMMSEIKPIKMAVRMLHESSTNEMLTRQVKNVDKALEEEEKTITQLINIETGKVRDELQTQFENIRGSVASLENRKMVHFEFVKSRTLKRWKKWRR</sequence>
<reference evidence="2" key="2">
    <citation type="submission" date="2014-06" db="EMBL/GenBank/DDBJ databases">
        <authorList>
            <person name="Aslett M."/>
            <person name="De Silva Nishadi"/>
        </authorList>
    </citation>
    <scope>NUCLEOTIDE SEQUENCE</scope>
    <source>
        <strain evidence="2">Bond</strain>
    </source>
</reference>
<protein>
    <submittedName>
        <fullName evidence="2">Uncharacterized protein</fullName>
    </submittedName>
</protein>
<gene>
    <name evidence="2" type="ORF">BBBOND_0005620</name>
</gene>
<proteinExistence type="predicted"/>
<evidence type="ECO:0000256" key="1">
    <source>
        <dbReference type="SAM" id="Coils"/>
    </source>
</evidence>
<dbReference type="KEGG" id="bbig:BBBOND_0005620"/>
<keyword evidence="1" id="KW-0175">Coiled coil</keyword>
<name>A0A061BK95_BABBI</name>
<accession>A0A061BK95</accession>
<dbReference type="AlphaFoldDB" id="A0A061BK95"/>
<reference evidence="2" key="1">
    <citation type="journal article" date="2014" name="Nucleic Acids Res.">
        <title>The evolutionary dynamics of variant antigen genes in Babesia reveal a history of genomic innovation underlying host-parasite interaction.</title>
        <authorList>
            <person name="Jackson A.P."/>
            <person name="Otto T.D."/>
            <person name="Darby A."/>
            <person name="Ramaprasad A."/>
            <person name="Xia D."/>
            <person name="Echaide I.E."/>
            <person name="Farber M."/>
            <person name="Gahlot S."/>
            <person name="Gamble J."/>
            <person name="Gupta D."/>
            <person name="Gupta Y."/>
            <person name="Jackson L."/>
            <person name="Malandrin L."/>
            <person name="Malas T.B."/>
            <person name="Moussa E."/>
            <person name="Nair M."/>
            <person name="Reid AJ."/>
            <person name="Sanders M."/>
            <person name="Sharma J."/>
            <person name="Tracey A."/>
            <person name="Quail M.A."/>
            <person name="Weir W."/>
            <person name="Wastling J.M."/>
            <person name="Hall N."/>
            <person name="Willadsen P."/>
            <person name="Lingelbach K."/>
            <person name="Shiels B."/>
            <person name="Tait A."/>
            <person name="Berriman M."/>
            <person name="Allred D.R."/>
            <person name="Pain A."/>
        </authorList>
    </citation>
    <scope>NUCLEOTIDE SEQUENCE</scope>
    <source>
        <strain evidence="2">Bond</strain>
    </source>
</reference>
<dbReference type="RefSeq" id="XP_012770842.1">
    <property type="nucleotide sequence ID" value="XM_012915388.1"/>
</dbReference>
<dbReference type="EMBL" id="LK055231">
    <property type="protein sequence ID" value="CDR71900.1"/>
    <property type="molecule type" value="Genomic_DNA"/>
</dbReference>